<evidence type="ECO:0000313" key="3">
    <source>
        <dbReference type="EMBL" id="MQS13043.1"/>
    </source>
</evidence>
<evidence type="ECO:0000259" key="2">
    <source>
        <dbReference type="PROSITE" id="PS50943"/>
    </source>
</evidence>
<evidence type="ECO:0000313" key="4">
    <source>
        <dbReference type="Proteomes" id="UP000450000"/>
    </source>
</evidence>
<proteinExistence type="predicted"/>
<dbReference type="GO" id="GO:0003677">
    <property type="term" value="F:DNA binding"/>
    <property type="evidence" value="ECO:0007669"/>
    <property type="project" value="InterPro"/>
</dbReference>
<protein>
    <submittedName>
        <fullName evidence="3">Helix-turn-helix transcriptional regulator</fullName>
    </submittedName>
</protein>
<comment type="caution">
    <text evidence="3">The sequence shown here is derived from an EMBL/GenBank/DDBJ whole genome shotgun (WGS) entry which is preliminary data.</text>
</comment>
<name>A0A6N7KTW2_9ACTN</name>
<dbReference type="AlphaFoldDB" id="A0A6N7KTW2"/>
<dbReference type="Gene3D" id="1.10.260.40">
    <property type="entry name" value="lambda repressor-like DNA-binding domains"/>
    <property type="match status" value="1"/>
</dbReference>
<dbReference type="SUPFAM" id="SSF48452">
    <property type="entry name" value="TPR-like"/>
    <property type="match status" value="1"/>
</dbReference>
<feature type="region of interest" description="Disordered" evidence="1">
    <location>
        <begin position="1"/>
        <end position="78"/>
    </location>
</feature>
<dbReference type="CDD" id="cd00093">
    <property type="entry name" value="HTH_XRE"/>
    <property type="match status" value="1"/>
</dbReference>
<gene>
    <name evidence="3" type="ORF">F7Q99_12285</name>
</gene>
<dbReference type="Pfam" id="PF01381">
    <property type="entry name" value="HTH_3"/>
    <property type="match status" value="1"/>
</dbReference>
<organism evidence="3 4">
    <name type="scientific">Streptomyces kaniharaensis</name>
    <dbReference type="NCBI Taxonomy" id="212423"/>
    <lineage>
        <taxon>Bacteria</taxon>
        <taxon>Bacillati</taxon>
        <taxon>Actinomycetota</taxon>
        <taxon>Actinomycetes</taxon>
        <taxon>Kitasatosporales</taxon>
        <taxon>Streptomycetaceae</taxon>
        <taxon>Streptomyces</taxon>
    </lineage>
</organism>
<dbReference type="EMBL" id="WBOF01000001">
    <property type="protein sequence ID" value="MQS13043.1"/>
    <property type="molecule type" value="Genomic_DNA"/>
</dbReference>
<sequence>MVRFGRPVTEPASGQWPPSPAGSEPLPGQLRPARPYRTASNRREPEQNWRIDVASEAHTRAPPGALSGQTIWRSRGREPMVVKRERLAQRRKDAGHTQETLADALGVHRSTVVRWERGQGEPQPWMWVKLARLLKIRTIELRALFTTPDHPAAASRLVPAPRAESPDPPTQPPGLGNAHTEQLDLGDLAQEAVVVGSSTALMGTEVRVGCRTSDGRVIFVTMPRRALLRTATAATGTAMLSAFGGPTAQPKPLALSPDVNPVHNMRQLRRSLVGCDNVLGPRNVVATAQEHVRLIQQLRRDASGRDRQDLMQVQAEYAEFCSWLYQDSGDHRAAQYWADRAIDWSGAAEDHELTVYITARKAQLAGDMKDPLEAVDLAESAQRLAMPGSRLGALGAVFGAHGHALLGDGLASQRGYDLALELVTRPGDTEVRRGHWLNEAYVEAQRARSLSVLGDYEAATTGFDRAIRALPASFRRDRGVYLARSAGAQLHSVGPEQAAMTAAEALSIGISTGSARIFAELASLDGQLQRWSTVAAVTEFREALDSVMLHEV</sequence>
<reference evidence="3 4" key="1">
    <citation type="submission" date="2019-09" db="EMBL/GenBank/DDBJ databases">
        <title>Genome Sequences of Streptomyces kaniharaensis ATCC 21070.</title>
        <authorList>
            <person name="Zhu W."/>
            <person name="De Crecy-Lagard V."/>
            <person name="Richards N.G."/>
        </authorList>
    </citation>
    <scope>NUCLEOTIDE SEQUENCE [LARGE SCALE GENOMIC DNA]</scope>
    <source>
        <strain evidence="3 4">SF-557</strain>
    </source>
</reference>
<feature type="compositionally biased region" description="Basic and acidic residues" evidence="1">
    <location>
        <begin position="41"/>
        <end position="59"/>
    </location>
</feature>
<dbReference type="OrthoDB" id="3698213at2"/>
<dbReference type="InterPro" id="IPR011990">
    <property type="entry name" value="TPR-like_helical_dom_sf"/>
</dbReference>
<dbReference type="SUPFAM" id="SSF47413">
    <property type="entry name" value="lambda repressor-like DNA-binding domains"/>
    <property type="match status" value="1"/>
</dbReference>
<dbReference type="InterPro" id="IPR010982">
    <property type="entry name" value="Lambda_DNA-bd_dom_sf"/>
</dbReference>
<feature type="domain" description="HTH cro/C1-type" evidence="2">
    <location>
        <begin position="87"/>
        <end position="141"/>
    </location>
</feature>
<dbReference type="SMART" id="SM00530">
    <property type="entry name" value="HTH_XRE"/>
    <property type="match status" value="1"/>
</dbReference>
<accession>A0A6N7KTW2</accession>
<dbReference type="InterPro" id="IPR001387">
    <property type="entry name" value="Cro/C1-type_HTH"/>
</dbReference>
<dbReference type="Proteomes" id="UP000450000">
    <property type="component" value="Unassembled WGS sequence"/>
</dbReference>
<keyword evidence="4" id="KW-1185">Reference proteome</keyword>
<dbReference type="PROSITE" id="PS50943">
    <property type="entry name" value="HTH_CROC1"/>
    <property type="match status" value="1"/>
</dbReference>
<evidence type="ECO:0000256" key="1">
    <source>
        <dbReference type="SAM" id="MobiDB-lite"/>
    </source>
</evidence>
<feature type="region of interest" description="Disordered" evidence="1">
    <location>
        <begin position="159"/>
        <end position="179"/>
    </location>
</feature>